<dbReference type="Pfam" id="PF05449">
    <property type="entry name" value="Phage_holin_3_7"/>
    <property type="match status" value="1"/>
</dbReference>
<dbReference type="InterPro" id="IPR008473">
    <property type="entry name" value="Phage_holin_3_7"/>
</dbReference>
<dbReference type="EMBL" id="CP062176">
    <property type="protein sequence ID" value="WXK39633.1"/>
    <property type="molecule type" value="Genomic_DNA"/>
</dbReference>
<feature type="transmembrane region" description="Helical" evidence="1">
    <location>
        <begin position="61"/>
        <end position="77"/>
    </location>
</feature>
<reference evidence="2 3" key="1">
    <citation type="submission" date="2020-09" db="EMBL/GenBank/DDBJ databases">
        <title>Genome sequences of Mycetohabitans spp.</title>
        <authorList>
            <person name="Carter M.E."/>
            <person name="Carpenter S.C.D."/>
            <person name="Bogdanove A.J."/>
        </authorList>
    </citation>
    <scope>NUCLEOTIDE SEQUENCE [LARGE SCALE GENOMIC DNA]</scope>
    <source>
        <strain evidence="2 3">B12</strain>
    </source>
</reference>
<proteinExistence type="predicted"/>
<protein>
    <submittedName>
        <fullName evidence="2">Phage holin family protein</fullName>
    </submittedName>
</protein>
<feature type="transmembrane region" description="Helical" evidence="1">
    <location>
        <begin position="36"/>
        <end position="55"/>
    </location>
</feature>
<gene>
    <name evidence="2" type="ORF">IHE29_10315</name>
</gene>
<keyword evidence="3" id="KW-1185">Reference proteome</keyword>
<sequence>MQTSLTFIALAAYLCTLLRLLAYRRQGARYRKCMSWLAWIFMATLGGTAIDLALHNRPIDLFDAAMAVFIAGFAWAVRGNVARLLDQQAQTR</sequence>
<dbReference type="Proteomes" id="UP001493153">
    <property type="component" value="Chromosome"/>
</dbReference>
<dbReference type="RefSeq" id="WP_076785721.1">
    <property type="nucleotide sequence ID" value="NZ_CP062171.1"/>
</dbReference>
<name>A0ABZ2PXF9_9BURK</name>
<keyword evidence="1" id="KW-0812">Transmembrane</keyword>
<evidence type="ECO:0000313" key="2">
    <source>
        <dbReference type="EMBL" id="WXK39633.1"/>
    </source>
</evidence>
<keyword evidence="1" id="KW-0472">Membrane</keyword>
<evidence type="ECO:0000313" key="3">
    <source>
        <dbReference type="Proteomes" id="UP001493153"/>
    </source>
</evidence>
<organism evidence="2 3">
    <name type="scientific">Mycetohabitans rhizoxinica</name>
    <dbReference type="NCBI Taxonomy" id="412963"/>
    <lineage>
        <taxon>Bacteria</taxon>
        <taxon>Pseudomonadati</taxon>
        <taxon>Pseudomonadota</taxon>
        <taxon>Betaproteobacteria</taxon>
        <taxon>Burkholderiales</taxon>
        <taxon>Burkholderiaceae</taxon>
        <taxon>Mycetohabitans</taxon>
    </lineage>
</organism>
<evidence type="ECO:0000256" key="1">
    <source>
        <dbReference type="SAM" id="Phobius"/>
    </source>
</evidence>
<accession>A0ABZ2PXF9</accession>
<keyword evidence="1" id="KW-1133">Transmembrane helix</keyword>
<feature type="transmembrane region" description="Helical" evidence="1">
    <location>
        <begin position="6"/>
        <end position="24"/>
    </location>
</feature>